<evidence type="ECO:0000256" key="1">
    <source>
        <dbReference type="SAM" id="MobiDB-lite"/>
    </source>
</evidence>
<reference evidence="2" key="1">
    <citation type="submission" date="2022-12" db="EMBL/GenBank/DDBJ databases">
        <title>Paraconexibacter alkalitolerans sp. nov. and Baekduia alba sp. nov., isolated from soil and emended description of the genera Paraconexibacter (Chun et al., 2020) and Baekduia (An et al., 2020).</title>
        <authorList>
            <person name="Vieira S."/>
            <person name="Huber K.J."/>
            <person name="Geppert A."/>
            <person name="Wolf J."/>
            <person name="Neumann-Schaal M."/>
            <person name="Muesken M."/>
            <person name="Overmann J."/>
        </authorList>
    </citation>
    <scope>NUCLEOTIDE SEQUENCE</scope>
    <source>
        <strain evidence="2">AEG42_29</strain>
    </source>
</reference>
<dbReference type="EMBL" id="CP114014">
    <property type="protein sequence ID" value="XAY07200.1"/>
    <property type="molecule type" value="Genomic_DNA"/>
</dbReference>
<dbReference type="AlphaFoldDB" id="A0AAU7AZY7"/>
<organism evidence="2">
    <name type="scientific">Paraconexibacter sp. AEG42_29</name>
    <dbReference type="NCBI Taxonomy" id="2997339"/>
    <lineage>
        <taxon>Bacteria</taxon>
        <taxon>Bacillati</taxon>
        <taxon>Actinomycetota</taxon>
        <taxon>Thermoleophilia</taxon>
        <taxon>Solirubrobacterales</taxon>
        <taxon>Paraconexibacteraceae</taxon>
        <taxon>Paraconexibacter</taxon>
    </lineage>
</organism>
<accession>A0AAU7AZY7</accession>
<proteinExistence type="predicted"/>
<gene>
    <name evidence="2" type="ORF">DSM112329_04080</name>
</gene>
<dbReference type="RefSeq" id="WP_354698404.1">
    <property type="nucleotide sequence ID" value="NZ_CP114014.1"/>
</dbReference>
<dbReference type="KEGG" id="parq:DSM112329_04080"/>
<evidence type="ECO:0008006" key="3">
    <source>
        <dbReference type="Google" id="ProtNLM"/>
    </source>
</evidence>
<name>A0AAU7AZY7_9ACTN</name>
<sequence>MSAPEEVLLPPAVHLGVLADESIAASVYVLVRHGALLRPALAAELRGSVVLRFADDYSAVRIDFRGDEIHVEDARDLEDRAHDLEIVGRLGDVNALIASPLAGGLPKPTSRRGRAALARLADGRVDFIGALGLARKVLMLLAVDSAASADTRRARREREQRTAGEVTDQLG</sequence>
<feature type="compositionally biased region" description="Basic and acidic residues" evidence="1">
    <location>
        <begin position="151"/>
        <end position="162"/>
    </location>
</feature>
<feature type="region of interest" description="Disordered" evidence="1">
    <location>
        <begin position="151"/>
        <end position="171"/>
    </location>
</feature>
<evidence type="ECO:0000313" key="2">
    <source>
        <dbReference type="EMBL" id="XAY07200.1"/>
    </source>
</evidence>
<protein>
    <recommendedName>
        <fullName evidence="3">SCP2 domain-containing protein</fullName>
    </recommendedName>
</protein>